<evidence type="ECO:0000313" key="2">
    <source>
        <dbReference type="EMBL" id="CAA9215277.1"/>
    </source>
</evidence>
<feature type="compositionally biased region" description="Basic and acidic residues" evidence="1">
    <location>
        <begin position="42"/>
        <end position="58"/>
    </location>
</feature>
<name>A0A6J4H8K0_9ACTN</name>
<sequence length="58" mass="6690">MPVLVLMLTLVLAVLVWRYAAARKTAGPQLRPRFVGPDDDPDFLRELSRRTRKDKDKP</sequence>
<organism evidence="2">
    <name type="scientific">uncultured Mycobacteriales bacterium</name>
    <dbReference type="NCBI Taxonomy" id="581187"/>
    <lineage>
        <taxon>Bacteria</taxon>
        <taxon>Bacillati</taxon>
        <taxon>Actinomycetota</taxon>
        <taxon>Actinomycetes</taxon>
        <taxon>Mycobacteriales</taxon>
        <taxon>environmental samples</taxon>
    </lineage>
</organism>
<gene>
    <name evidence="2" type="ORF">AVDCRST_MAG41-186</name>
</gene>
<reference evidence="2" key="1">
    <citation type="submission" date="2020-02" db="EMBL/GenBank/DDBJ databases">
        <authorList>
            <person name="Meier V. D."/>
        </authorList>
    </citation>
    <scope>NUCLEOTIDE SEQUENCE</scope>
    <source>
        <strain evidence="2">AVDCRST_MAG41</strain>
    </source>
</reference>
<dbReference type="EMBL" id="CADCTP010000018">
    <property type="protein sequence ID" value="CAA9215277.1"/>
    <property type="molecule type" value="Genomic_DNA"/>
</dbReference>
<dbReference type="AlphaFoldDB" id="A0A6J4H8K0"/>
<evidence type="ECO:0000256" key="1">
    <source>
        <dbReference type="SAM" id="MobiDB-lite"/>
    </source>
</evidence>
<protein>
    <submittedName>
        <fullName evidence="2">Uncharacterized protein</fullName>
    </submittedName>
</protein>
<accession>A0A6J4H8K0</accession>
<feature type="region of interest" description="Disordered" evidence="1">
    <location>
        <begin position="29"/>
        <end position="58"/>
    </location>
</feature>
<proteinExistence type="predicted"/>